<evidence type="ECO:0000313" key="2">
    <source>
        <dbReference type="Proteomes" id="UP000198398"/>
    </source>
</evidence>
<gene>
    <name evidence="1" type="ORF">CFK39_10395</name>
</gene>
<reference evidence="2" key="1">
    <citation type="submission" date="2017-07" db="EMBL/GenBank/DDBJ databases">
        <title>Brachybacterium sp. VR2415.</title>
        <authorList>
            <person name="Tak E.J."/>
            <person name="Bae J.-W."/>
        </authorList>
    </citation>
    <scope>NUCLEOTIDE SEQUENCE [LARGE SCALE GENOMIC DNA]</scope>
    <source>
        <strain evidence="2">VR2415</strain>
    </source>
</reference>
<keyword evidence="2" id="KW-1185">Reference proteome</keyword>
<dbReference type="EMBL" id="CP022316">
    <property type="protein sequence ID" value="ASK66153.1"/>
    <property type="molecule type" value="Genomic_DNA"/>
</dbReference>
<sequence length="302" mass="32036">MDLLLGVRSRVSLNWYVDVDGESHRLHTAEGWSDIVVKDLALPADDIVPFGAVDAGHLRAALHEVGNALHAAHLLEHSGEDQEAPALPLHLVAAARNGTQHLLVSGKVHGIAVSRSVAWSPIGDGPALNALSSTDQLEALSGAAGSMQLSLGADEEWTATLSLADSTGRHRLRLLRDPIGSPPFRLIEGPNLVRCMLPTSELTALIAEVPPAEDVTIAFVPGRVLIRSATGMIGMLKVDTAGEPRQGTFPAGSVRSGLDALGDDIEQVRLALFDEPDRPSLRVDSADFDSRCSVLASGWSYR</sequence>
<name>A0A220UEL8_9MICO</name>
<protein>
    <submittedName>
        <fullName evidence="1">Uncharacterized protein</fullName>
    </submittedName>
</protein>
<evidence type="ECO:0000313" key="1">
    <source>
        <dbReference type="EMBL" id="ASK66153.1"/>
    </source>
</evidence>
<dbReference type="KEGG" id="brv:CFK39_10395"/>
<dbReference type="AlphaFoldDB" id="A0A220UEL8"/>
<proteinExistence type="predicted"/>
<dbReference type="Proteomes" id="UP000198398">
    <property type="component" value="Chromosome"/>
</dbReference>
<accession>A0A220UEL8</accession>
<organism evidence="1 2">
    <name type="scientific">Brachybacterium avium</name>
    <dbReference type="NCBI Taxonomy" id="2017485"/>
    <lineage>
        <taxon>Bacteria</taxon>
        <taxon>Bacillati</taxon>
        <taxon>Actinomycetota</taxon>
        <taxon>Actinomycetes</taxon>
        <taxon>Micrococcales</taxon>
        <taxon>Dermabacteraceae</taxon>
        <taxon>Brachybacterium</taxon>
    </lineage>
</organism>